<proteinExistence type="predicted"/>
<reference evidence="1 2" key="1">
    <citation type="submission" date="2017-05" db="EMBL/GenBank/DDBJ databases">
        <title>Complete and WGS of Bordetella genogroups.</title>
        <authorList>
            <person name="Spilker T."/>
            <person name="LiPuma J."/>
        </authorList>
    </citation>
    <scope>NUCLEOTIDE SEQUENCE [LARGE SCALE GENOMIC DNA]</scope>
    <source>
        <strain evidence="1 2">AU17164</strain>
    </source>
</reference>
<protein>
    <recommendedName>
        <fullName evidence="3">PIG-L family deacetylase</fullName>
    </recommendedName>
</protein>
<dbReference type="Gene3D" id="3.40.50.10320">
    <property type="entry name" value="LmbE-like"/>
    <property type="match status" value="1"/>
</dbReference>
<evidence type="ECO:0008006" key="3">
    <source>
        <dbReference type="Google" id="ProtNLM"/>
    </source>
</evidence>
<evidence type="ECO:0000313" key="2">
    <source>
        <dbReference type="Proteomes" id="UP000194139"/>
    </source>
</evidence>
<dbReference type="InterPro" id="IPR024078">
    <property type="entry name" value="LmbE-like_dom_sf"/>
</dbReference>
<name>A0A1W6YWW0_9BORD</name>
<sequence length="247" mass="26670">MTPSGGEAEVKCIDEPGNIAAVSPHLDDAVAGCGALLAAYPGSTVITVFAGVPEASVPVTEWDRRCGFPDGLAAMRHRLTEDDKALHLLKARPVRLPFLDDQYVRATNRANPKVEKIAAALAGVLDKAQARTVLFPIGLFHGDHLLTSDAALSLFRDTPERNWIAYEDALYRTKPGLLHARLVQFYTRGISLTPVVFGAQPNVHRKASAVAAYASQLPELGVKKGEGDAAAPERFWLLRESVKQEPA</sequence>
<organism evidence="1 2">
    <name type="scientific">Bordetella genomosp. 9</name>
    <dbReference type="NCBI Taxonomy" id="1416803"/>
    <lineage>
        <taxon>Bacteria</taxon>
        <taxon>Pseudomonadati</taxon>
        <taxon>Pseudomonadota</taxon>
        <taxon>Betaproteobacteria</taxon>
        <taxon>Burkholderiales</taxon>
        <taxon>Alcaligenaceae</taxon>
        <taxon>Bordetella</taxon>
    </lineage>
</organism>
<dbReference type="AlphaFoldDB" id="A0A1W6YWW0"/>
<dbReference type="SUPFAM" id="SSF102588">
    <property type="entry name" value="LmbE-like"/>
    <property type="match status" value="1"/>
</dbReference>
<dbReference type="Pfam" id="PF02585">
    <property type="entry name" value="PIG-L"/>
    <property type="match status" value="1"/>
</dbReference>
<dbReference type="Proteomes" id="UP000194139">
    <property type="component" value="Chromosome"/>
</dbReference>
<dbReference type="EMBL" id="CP021109">
    <property type="protein sequence ID" value="ARP85518.1"/>
    <property type="molecule type" value="Genomic_DNA"/>
</dbReference>
<evidence type="ECO:0000313" key="1">
    <source>
        <dbReference type="EMBL" id="ARP85518.1"/>
    </source>
</evidence>
<gene>
    <name evidence="1" type="ORF">CAL13_04280</name>
</gene>
<keyword evidence="2" id="KW-1185">Reference proteome</keyword>
<accession>A0A1W6YWW0</accession>
<dbReference type="InterPro" id="IPR003737">
    <property type="entry name" value="GlcNAc_PI_deacetylase-related"/>
</dbReference>